<evidence type="ECO:0000256" key="5">
    <source>
        <dbReference type="ARBA" id="ARBA00023284"/>
    </source>
</evidence>
<reference evidence="8 9" key="1">
    <citation type="submission" date="2019-08" db="EMBL/GenBank/DDBJ databases">
        <title>Genome sequence of Gelidibacter salicanalis IC162T.</title>
        <authorList>
            <person name="Bowman J.P."/>
        </authorList>
    </citation>
    <scope>NUCLEOTIDE SEQUENCE [LARGE SCALE GENOMIC DNA]</scope>
    <source>
        <strain evidence="8 9">IC162</strain>
    </source>
</reference>
<dbReference type="GO" id="GO:0008379">
    <property type="term" value="F:thioredoxin peroxidase activity"/>
    <property type="evidence" value="ECO:0007669"/>
    <property type="project" value="UniProtKB-UniRule"/>
</dbReference>
<dbReference type="InterPro" id="IPR018219">
    <property type="entry name" value="Tpx_CS"/>
</dbReference>
<dbReference type="NCBIfam" id="NF001808">
    <property type="entry name" value="PRK00522.1"/>
    <property type="match status" value="1"/>
</dbReference>
<dbReference type="InterPro" id="IPR002065">
    <property type="entry name" value="TPX"/>
</dbReference>
<comment type="subunit">
    <text evidence="6">Homodimer.</text>
</comment>
<dbReference type="RefSeq" id="WP_146893265.1">
    <property type="nucleotide sequence ID" value="NZ_VORX01000004.1"/>
</dbReference>
<keyword evidence="1 6" id="KW-0575">Peroxidase</keyword>
<evidence type="ECO:0000313" key="8">
    <source>
        <dbReference type="EMBL" id="TXE07868.1"/>
    </source>
</evidence>
<dbReference type="SUPFAM" id="SSF52833">
    <property type="entry name" value="Thioredoxin-like"/>
    <property type="match status" value="1"/>
</dbReference>
<organism evidence="8 9">
    <name type="scientific">Gelidibacter salicanalis</name>
    <dbReference type="NCBI Taxonomy" id="291193"/>
    <lineage>
        <taxon>Bacteria</taxon>
        <taxon>Pseudomonadati</taxon>
        <taxon>Bacteroidota</taxon>
        <taxon>Flavobacteriia</taxon>
        <taxon>Flavobacteriales</taxon>
        <taxon>Flavobacteriaceae</taxon>
        <taxon>Gelidibacter</taxon>
    </lineage>
</organism>
<keyword evidence="4 6" id="KW-1015">Disulfide bond</keyword>
<dbReference type="PROSITE" id="PS01265">
    <property type="entry name" value="TPX"/>
    <property type="match status" value="1"/>
</dbReference>
<dbReference type="EC" id="1.11.1.24" evidence="6"/>
<dbReference type="CDD" id="cd03014">
    <property type="entry name" value="PRX_Atyp2cys"/>
    <property type="match status" value="1"/>
</dbReference>
<proteinExistence type="inferred from homology"/>
<feature type="active site" description="Cysteine sulfenic acid (-SOH) intermediate" evidence="6">
    <location>
        <position position="60"/>
    </location>
</feature>
<dbReference type="PANTHER" id="PTHR43110:SF1">
    <property type="entry name" value="THIOL PEROXIDASE"/>
    <property type="match status" value="1"/>
</dbReference>
<dbReference type="OrthoDB" id="9781543at2"/>
<name>A0A5C7AH40_9FLAO</name>
<evidence type="ECO:0000313" key="9">
    <source>
        <dbReference type="Proteomes" id="UP000321734"/>
    </source>
</evidence>
<keyword evidence="9" id="KW-1185">Reference proteome</keyword>
<dbReference type="Pfam" id="PF08534">
    <property type="entry name" value="Redoxin"/>
    <property type="match status" value="1"/>
</dbReference>
<comment type="caution">
    <text evidence="8">The sequence shown here is derived from an EMBL/GenBank/DDBJ whole genome shotgun (WGS) entry which is preliminary data.</text>
</comment>
<evidence type="ECO:0000256" key="1">
    <source>
        <dbReference type="ARBA" id="ARBA00022559"/>
    </source>
</evidence>
<feature type="disulfide bond" description="Redox-active" evidence="6">
    <location>
        <begin position="60"/>
        <end position="94"/>
    </location>
</feature>
<evidence type="ECO:0000256" key="4">
    <source>
        <dbReference type="ARBA" id="ARBA00023157"/>
    </source>
</evidence>
<keyword evidence="2 6" id="KW-0049">Antioxidant</keyword>
<dbReference type="AlphaFoldDB" id="A0A5C7AH40"/>
<comment type="catalytic activity">
    <reaction evidence="6">
        <text>a hydroperoxide + [thioredoxin]-dithiol = an alcohol + [thioredoxin]-disulfide + H2O</text>
        <dbReference type="Rhea" id="RHEA:62620"/>
        <dbReference type="Rhea" id="RHEA-COMP:10698"/>
        <dbReference type="Rhea" id="RHEA-COMP:10700"/>
        <dbReference type="ChEBI" id="CHEBI:15377"/>
        <dbReference type="ChEBI" id="CHEBI:29950"/>
        <dbReference type="ChEBI" id="CHEBI:30879"/>
        <dbReference type="ChEBI" id="CHEBI:35924"/>
        <dbReference type="ChEBI" id="CHEBI:50058"/>
        <dbReference type="EC" id="1.11.1.24"/>
    </reaction>
</comment>
<dbReference type="PANTHER" id="PTHR43110">
    <property type="entry name" value="THIOL PEROXIDASE"/>
    <property type="match status" value="1"/>
</dbReference>
<evidence type="ECO:0000256" key="3">
    <source>
        <dbReference type="ARBA" id="ARBA00023002"/>
    </source>
</evidence>
<keyword evidence="5 6" id="KW-0676">Redox-active center</keyword>
<keyword evidence="3 6" id="KW-0560">Oxidoreductase</keyword>
<dbReference type="InterPro" id="IPR013740">
    <property type="entry name" value="Redoxin"/>
</dbReference>
<evidence type="ECO:0000256" key="2">
    <source>
        <dbReference type="ARBA" id="ARBA00022862"/>
    </source>
</evidence>
<accession>A0A5C7AH40</accession>
<feature type="domain" description="Thioredoxin" evidence="7">
    <location>
        <begin position="18"/>
        <end position="166"/>
    </location>
</feature>
<evidence type="ECO:0000259" key="7">
    <source>
        <dbReference type="PROSITE" id="PS51352"/>
    </source>
</evidence>
<dbReference type="EMBL" id="VORX01000004">
    <property type="protein sequence ID" value="TXE07868.1"/>
    <property type="molecule type" value="Genomic_DNA"/>
</dbReference>
<protein>
    <recommendedName>
        <fullName evidence="6">Thiol peroxidase</fullName>
        <shortName evidence="6">Tpx</shortName>
        <ecNumber evidence="6">1.11.1.24</ecNumber>
    </recommendedName>
    <alternativeName>
        <fullName evidence="6">Peroxiredoxin tpx</fullName>
        <shortName evidence="6">Prx</shortName>
    </alternativeName>
    <alternativeName>
        <fullName evidence="6">Thioredoxin peroxidase</fullName>
    </alternativeName>
    <alternativeName>
        <fullName evidence="6">Thioredoxin-dependent peroxiredoxin</fullName>
    </alternativeName>
</protein>
<dbReference type="InterPro" id="IPR050455">
    <property type="entry name" value="Tpx_Peroxidase_subfamily"/>
</dbReference>
<evidence type="ECO:0000256" key="6">
    <source>
        <dbReference type="HAMAP-Rule" id="MF_00269"/>
    </source>
</evidence>
<comment type="function">
    <text evidence="6">Thiol-specific peroxidase that catalyzes the reduction of hydrogen peroxide and organic hydroperoxides to water and alcohols, respectively. Plays a role in cell protection against oxidative stress by detoxifying peroxides.</text>
</comment>
<gene>
    <name evidence="6" type="primary">tpx</name>
    <name evidence="8" type="ORF">ES711_10585</name>
</gene>
<dbReference type="InterPro" id="IPR036249">
    <property type="entry name" value="Thioredoxin-like_sf"/>
</dbReference>
<dbReference type="Proteomes" id="UP000321734">
    <property type="component" value="Unassembled WGS sequence"/>
</dbReference>
<dbReference type="HAMAP" id="MF_00269">
    <property type="entry name" value="Tpx"/>
    <property type="match status" value="1"/>
</dbReference>
<comment type="miscellaneous">
    <text evidence="6">The active site is a conserved redox-active cysteine residue, the peroxidatic cysteine (C(P)), which makes the nucleophilic attack on the peroxide substrate. The peroxide oxidizes the C(P)-SH to cysteine sulfenic acid (C(P)-SOH), which then reacts with another cysteine residue, the resolving cysteine (C(R)), to form a disulfide bridge. The disulfide is subsequently reduced by an appropriate electron donor to complete the catalytic cycle. In this atypical 2-Cys peroxiredoxin, C(R) is present in the same subunit to form an intramolecular disulfide. The disulfide is subsequently reduced by thioredoxin.</text>
</comment>
<sequence>MSTVTLKGNPVTTSGVLPKTGTDAPNFKLVATDLSSRSLNDYIGLRVVLNIFPSIDTGTCAQSVRTFNEKASQLDNTKVLCISKDLPFALARFCGAEGLENVESLSDFRDGNFGKSYGLTFVDGPLEGLHSRCVVVLNEDAEVIYTEQVSEITEEPNYEAVINTLS</sequence>
<dbReference type="InterPro" id="IPR013766">
    <property type="entry name" value="Thioredoxin_domain"/>
</dbReference>
<dbReference type="Gene3D" id="3.40.30.10">
    <property type="entry name" value="Glutaredoxin"/>
    <property type="match status" value="1"/>
</dbReference>
<dbReference type="PROSITE" id="PS51352">
    <property type="entry name" value="THIOREDOXIN_2"/>
    <property type="match status" value="1"/>
</dbReference>
<comment type="similarity">
    <text evidence="6">Belongs to the peroxiredoxin family. Tpx subfamily.</text>
</comment>